<dbReference type="EMBL" id="BNCI01000001">
    <property type="protein sequence ID" value="GHF18248.1"/>
    <property type="molecule type" value="Genomic_DNA"/>
</dbReference>
<reference evidence="1" key="1">
    <citation type="journal article" date="2014" name="Int. J. Syst. Evol. Microbiol.">
        <title>Complete genome sequence of Corynebacterium casei LMG S-19264T (=DSM 44701T), isolated from a smear-ripened cheese.</title>
        <authorList>
            <consortium name="US DOE Joint Genome Institute (JGI-PGF)"/>
            <person name="Walter F."/>
            <person name="Albersmeier A."/>
            <person name="Kalinowski J."/>
            <person name="Ruckert C."/>
        </authorList>
    </citation>
    <scope>NUCLEOTIDE SEQUENCE</scope>
    <source>
        <strain evidence="1">KCTC 42590</strain>
    </source>
</reference>
<sequence>MTTDTIVSTTVQNALTGKSLMILPLVKLELGDRTSEQDYVRVWGGATNLMWDGQTWQGVGSLGQIEAVKADARGALHGLSLTLNGIPQDLLQDVKSVGYRGRLGRVWIAAFDDAMSLIDRPVLIFAGEISAMILKDGRTNRSVGVELESRISVLKRVMPALRTDEDHQRRYPGDKFYEFVPNVLNKTLYWGLKSPSTARSVGGGFGGSYGRGSSGYPFLEQF</sequence>
<protein>
    <submittedName>
        <fullName evidence="1">Uncharacterized protein</fullName>
    </submittedName>
</protein>
<gene>
    <name evidence="1" type="ORF">GCM10017044_10950</name>
</gene>
<comment type="caution">
    <text evidence="1">The sequence shown here is derived from an EMBL/GenBank/DDBJ whole genome shotgun (WGS) entry which is preliminary data.</text>
</comment>
<evidence type="ECO:0000313" key="1">
    <source>
        <dbReference type="EMBL" id="GHF18248.1"/>
    </source>
</evidence>
<reference evidence="1" key="2">
    <citation type="submission" date="2020-09" db="EMBL/GenBank/DDBJ databases">
        <authorList>
            <person name="Sun Q."/>
            <person name="Kim S."/>
        </authorList>
    </citation>
    <scope>NUCLEOTIDE SEQUENCE</scope>
    <source>
        <strain evidence="1">KCTC 42590</strain>
    </source>
</reference>
<dbReference type="RefSeq" id="WP_191250617.1">
    <property type="nucleotide sequence ID" value="NZ_BNCI01000001.1"/>
</dbReference>
<accession>A0A919E497</accession>
<evidence type="ECO:0000313" key="2">
    <source>
        <dbReference type="Proteomes" id="UP000630923"/>
    </source>
</evidence>
<proteinExistence type="predicted"/>
<name>A0A919E497_9PROT</name>
<dbReference type="AlphaFoldDB" id="A0A919E497"/>
<dbReference type="Proteomes" id="UP000630923">
    <property type="component" value="Unassembled WGS sequence"/>
</dbReference>
<keyword evidence="2" id="KW-1185">Reference proteome</keyword>
<organism evidence="1 2">
    <name type="scientific">Kordiimonas sediminis</name>
    <dbReference type="NCBI Taxonomy" id="1735581"/>
    <lineage>
        <taxon>Bacteria</taxon>
        <taxon>Pseudomonadati</taxon>
        <taxon>Pseudomonadota</taxon>
        <taxon>Alphaproteobacteria</taxon>
        <taxon>Kordiimonadales</taxon>
        <taxon>Kordiimonadaceae</taxon>
        <taxon>Kordiimonas</taxon>
    </lineage>
</organism>